<feature type="domain" description="Bromo" evidence="3">
    <location>
        <begin position="1"/>
        <end position="67"/>
    </location>
</feature>
<dbReference type="Proteomes" id="UP000281553">
    <property type="component" value="Unassembled WGS sequence"/>
</dbReference>
<protein>
    <recommendedName>
        <fullName evidence="3">Bromo domain-containing protein</fullName>
    </recommendedName>
</protein>
<dbReference type="Pfam" id="PF00439">
    <property type="entry name" value="Bromodomain"/>
    <property type="match status" value="1"/>
</dbReference>
<dbReference type="PROSITE" id="PS50014">
    <property type="entry name" value="BROMODOMAIN_2"/>
    <property type="match status" value="1"/>
</dbReference>
<gene>
    <name evidence="4" type="ORF">DILT_LOCUS13524</name>
</gene>
<proteinExistence type="predicted"/>
<keyword evidence="1 2" id="KW-0103">Bromodomain</keyword>
<sequence length="90" mass="10375">MAWPFMKRPPASVLESKRPQLKEPIDLPRLIADFKAGAYHSLGDFSFAGNQLFSNARLLHPKDSNEFYCTDVLEAFFLHRMKEIRGLVNH</sequence>
<reference evidence="4 5" key="1">
    <citation type="submission" date="2018-11" db="EMBL/GenBank/DDBJ databases">
        <authorList>
            <consortium name="Pathogen Informatics"/>
        </authorList>
    </citation>
    <scope>NUCLEOTIDE SEQUENCE [LARGE SCALE GENOMIC DNA]</scope>
</reference>
<evidence type="ECO:0000259" key="3">
    <source>
        <dbReference type="PROSITE" id="PS50014"/>
    </source>
</evidence>
<evidence type="ECO:0000313" key="5">
    <source>
        <dbReference type="Proteomes" id="UP000281553"/>
    </source>
</evidence>
<dbReference type="EMBL" id="UYRU01070585">
    <property type="protein sequence ID" value="VDN19979.1"/>
    <property type="molecule type" value="Genomic_DNA"/>
</dbReference>
<name>A0A3P7PJD3_DIBLA</name>
<keyword evidence="5" id="KW-1185">Reference proteome</keyword>
<dbReference type="Gene3D" id="1.20.920.10">
    <property type="entry name" value="Bromodomain-like"/>
    <property type="match status" value="1"/>
</dbReference>
<evidence type="ECO:0000256" key="2">
    <source>
        <dbReference type="PROSITE-ProRule" id="PRU00035"/>
    </source>
</evidence>
<dbReference type="InterPro" id="IPR001487">
    <property type="entry name" value="Bromodomain"/>
</dbReference>
<evidence type="ECO:0000313" key="4">
    <source>
        <dbReference type="EMBL" id="VDN19979.1"/>
    </source>
</evidence>
<organism evidence="4 5">
    <name type="scientific">Dibothriocephalus latus</name>
    <name type="common">Fish tapeworm</name>
    <name type="synonym">Diphyllobothrium latum</name>
    <dbReference type="NCBI Taxonomy" id="60516"/>
    <lineage>
        <taxon>Eukaryota</taxon>
        <taxon>Metazoa</taxon>
        <taxon>Spiralia</taxon>
        <taxon>Lophotrochozoa</taxon>
        <taxon>Platyhelminthes</taxon>
        <taxon>Cestoda</taxon>
        <taxon>Eucestoda</taxon>
        <taxon>Diphyllobothriidea</taxon>
        <taxon>Diphyllobothriidae</taxon>
        <taxon>Dibothriocephalus</taxon>
    </lineage>
</organism>
<dbReference type="AlphaFoldDB" id="A0A3P7PJD3"/>
<dbReference type="SUPFAM" id="SSF47370">
    <property type="entry name" value="Bromodomain"/>
    <property type="match status" value="1"/>
</dbReference>
<evidence type="ECO:0000256" key="1">
    <source>
        <dbReference type="ARBA" id="ARBA00023117"/>
    </source>
</evidence>
<dbReference type="InterPro" id="IPR036427">
    <property type="entry name" value="Bromodomain-like_sf"/>
</dbReference>
<dbReference type="OrthoDB" id="784962at2759"/>
<accession>A0A3P7PJD3</accession>